<keyword evidence="1" id="KW-0456">Lyase</keyword>
<gene>
    <name evidence="1" type="primary">STR3_2</name>
    <name evidence="1" type="ORF">EV182_006787</name>
</gene>
<organism evidence="1 2">
    <name type="scientific">Spiromyces aspiralis</name>
    <dbReference type="NCBI Taxonomy" id="68401"/>
    <lineage>
        <taxon>Eukaryota</taxon>
        <taxon>Fungi</taxon>
        <taxon>Fungi incertae sedis</taxon>
        <taxon>Zoopagomycota</taxon>
        <taxon>Kickxellomycotina</taxon>
        <taxon>Kickxellomycetes</taxon>
        <taxon>Kickxellales</taxon>
        <taxon>Kickxellaceae</taxon>
        <taxon>Spiromyces</taxon>
    </lineage>
</organism>
<keyword evidence="2" id="KW-1185">Reference proteome</keyword>
<comment type="caution">
    <text evidence="1">The sequence shown here is derived from an EMBL/GenBank/DDBJ whole genome shotgun (WGS) entry which is preliminary data.</text>
</comment>
<protein>
    <submittedName>
        <fullName evidence="1">Cystathionine beta-lyase</fullName>
        <ecNumber evidence="1">4.4.1.8</ecNumber>
    </submittedName>
</protein>
<evidence type="ECO:0000313" key="2">
    <source>
        <dbReference type="Proteomes" id="UP001145114"/>
    </source>
</evidence>
<evidence type="ECO:0000313" key="1">
    <source>
        <dbReference type="EMBL" id="KAJ1672641.1"/>
    </source>
</evidence>
<dbReference type="EMBL" id="JAMZIH010008056">
    <property type="protein sequence ID" value="KAJ1672641.1"/>
    <property type="molecule type" value="Genomic_DNA"/>
</dbReference>
<dbReference type="Proteomes" id="UP001145114">
    <property type="component" value="Unassembled WGS sequence"/>
</dbReference>
<sequence length="212" mass="23112">MSPYLQNCLDLGADIEYHSGTKYLSGHHDMMAGVIATRNVDIADKLYFIINATGIGLAPFECWLLMRGLKTLGVRIEKQQQNAQKIAGFLERQPGVTKVHYPGLPSHPQYELHSSQSLGAGGVLSFETGDIATSERVVDAAKLYSISVSFGSVSSLISLPCRMSHASIPAEVRQERALPEDLIRLCVGIEDADDLIEDLRNALETAGVRTKD</sequence>
<proteinExistence type="predicted"/>
<accession>A0ACC1HBC9</accession>
<dbReference type="EC" id="4.4.1.8" evidence="1"/>
<name>A0ACC1HBC9_9FUNG</name>
<reference evidence="1" key="1">
    <citation type="submission" date="2022-06" db="EMBL/GenBank/DDBJ databases">
        <title>Phylogenomic reconstructions and comparative analyses of Kickxellomycotina fungi.</title>
        <authorList>
            <person name="Reynolds N.K."/>
            <person name="Stajich J.E."/>
            <person name="Barry K."/>
            <person name="Grigoriev I.V."/>
            <person name="Crous P."/>
            <person name="Smith M.E."/>
        </authorList>
    </citation>
    <scope>NUCLEOTIDE SEQUENCE</scope>
    <source>
        <strain evidence="1">RSA 2271</strain>
    </source>
</reference>